<dbReference type="AlphaFoldDB" id="A0A382F437"/>
<evidence type="ECO:0000313" key="2">
    <source>
        <dbReference type="EMBL" id="SVB57445.1"/>
    </source>
</evidence>
<proteinExistence type="predicted"/>
<dbReference type="PANTHER" id="PTHR30336">
    <property type="entry name" value="INNER MEMBRANE PROTEIN, PROBABLE PERMEASE"/>
    <property type="match status" value="1"/>
</dbReference>
<accession>A0A382F437</accession>
<protein>
    <recommendedName>
        <fullName evidence="1">DUF218 domain-containing protein</fullName>
    </recommendedName>
</protein>
<feature type="non-terminal residue" evidence="2">
    <location>
        <position position="134"/>
    </location>
</feature>
<name>A0A382F437_9ZZZZ</name>
<dbReference type="Pfam" id="PF02698">
    <property type="entry name" value="DUF218"/>
    <property type="match status" value="1"/>
</dbReference>
<dbReference type="GO" id="GO:0005886">
    <property type="term" value="C:plasma membrane"/>
    <property type="evidence" value="ECO:0007669"/>
    <property type="project" value="TreeGrafter"/>
</dbReference>
<reference evidence="2" key="1">
    <citation type="submission" date="2018-05" db="EMBL/GenBank/DDBJ databases">
        <authorList>
            <person name="Lanie J.A."/>
            <person name="Ng W.-L."/>
            <person name="Kazmierczak K.M."/>
            <person name="Andrzejewski T.M."/>
            <person name="Davidsen T.M."/>
            <person name="Wayne K.J."/>
            <person name="Tettelin H."/>
            <person name="Glass J.I."/>
            <person name="Rusch D."/>
            <person name="Podicherti R."/>
            <person name="Tsui H.-C.T."/>
            <person name="Winkler M.E."/>
        </authorList>
    </citation>
    <scope>NUCLEOTIDE SEQUENCE</scope>
</reference>
<dbReference type="InterPro" id="IPR003848">
    <property type="entry name" value="DUF218"/>
</dbReference>
<organism evidence="2">
    <name type="scientific">marine metagenome</name>
    <dbReference type="NCBI Taxonomy" id="408172"/>
    <lineage>
        <taxon>unclassified sequences</taxon>
        <taxon>metagenomes</taxon>
        <taxon>ecological metagenomes</taxon>
    </lineage>
</organism>
<dbReference type="CDD" id="cd06259">
    <property type="entry name" value="YdcF-like"/>
    <property type="match status" value="1"/>
</dbReference>
<gene>
    <name evidence="2" type="ORF">METZ01_LOCUS210299</name>
</gene>
<sequence length="134" mass="14876">MQPMTVPHYHDVLIVLGHSHSFDDPTVRQRCDLAAGIFQAGGTAQILLSGGYPKDLDIKPVRSKAEAMRYALIERDVPASCLFMEEKSSQLLENLYFCKTEFLLPCSWFDVGIVTSSNAIATTHWLASKMLGSQ</sequence>
<dbReference type="PANTHER" id="PTHR30336:SF20">
    <property type="entry name" value="DUF218 DOMAIN-CONTAINING PROTEIN"/>
    <property type="match status" value="1"/>
</dbReference>
<dbReference type="EMBL" id="UINC01047771">
    <property type="protein sequence ID" value="SVB57445.1"/>
    <property type="molecule type" value="Genomic_DNA"/>
</dbReference>
<dbReference type="InterPro" id="IPR051599">
    <property type="entry name" value="Cell_Envelope_Assoc"/>
</dbReference>
<feature type="domain" description="DUF218" evidence="1">
    <location>
        <begin position="11"/>
        <end position="127"/>
    </location>
</feature>
<evidence type="ECO:0000259" key="1">
    <source>
        <dbReference type="Pfam" id="PF02698"/>
    </source>
</evidence>